<feature type="transmembrane region" description="Helical" evidence="1">
    <location>
        <begin position="41"/>
        <end position="64"/>
    </location>
</feature>
<protein>
    <submittedName>
        <fullName evidence="2">Uncharacterized protein</fullName>
    </submittedName>
</protein>
<proteinExistence type="predicted"/>
<feature type="transmembrane region" description="Helical" evidence="1">
    <location>
        <begin position="70"/>
        <end position="93"/>
    </location>
</feature>
<feature type="transmembrane region" description="Helical" evidence="1">
    <location>
        <begin position="153"/>
        <end position="173"/>
    </location>
</feature>
<organism evidence="2 3">
    <name type="scientific">Phytopseudomonas daroniae</name>
    <dbReference type="NCBI Taxonomy" id="2487519"/>
    <lineage>
        <taxon>Bacteria</taxon>
        <taxon>Pseudomonadati</taxon>
        <taxon>Pseudomonadota</taxon>
        <taxon>Gammaproteobacteria</taxon>
        <taxon>Pseudomonadales</taxon>
        <taxon>Pseudomonadaceae</taxon>
        <taxon>Phytopseudomonas</taxon>
    </lineage>
</organism>
<evidence type="ECO:0000256" key="1">
    <source>
        <dbReference type="SAM" id="Phobius"/>
    </source>
</evidence>
<evidence type="ECO:0000313" key="3">
    <source>
        <dbReference type="Proteomes" id="UP000292302"/>
    </source>
</evidence>
<sequence length="231" mass="25433">MQPSSNPFITILADIEQEDRKLIKQKRDGEKSTSAYRVGFWVFWGGFVGSLAVSLVLAFFAWWAPSLAKASIVLLLLSYGIILVYPLLGAWLYRSEIGAIYRAPFASFLIANMVRPLQVDEAHLKQLVGLPKTDLQLGISALKNNRKDLAQRIALVVGPAEKVGVFPGVLAMFVTLKQLEGQPDWVLAIAYATPVFFVIAVIAHHLCARQDRMIALAELALSHQCGKADNS</sequence>
<keyword evidence="1" id="KW-0472">Membrane</keyword>
<comment type="caution">
    <text evidence="2">The sequence shown here is derived from an EMBL/GenBank/DDBJ whole genome shotgun (WGS) entry which is preliminary data.</text>
</comment>
<gene>
    <name evidence="2" type="ORF">DNK06_08060</name>
</gene>
<keyword evidence="3" id="KW-1185">Reference proteome</keyword>
<dbReference type="AlphaFoldDB" id="A0A4Q9QMV2"/>
<name>A0A4Q9QMV2_9GAMM</name>
<dbReference type="OrthoDB" id="6893610at2"/>
<keyword evidence="1" id="KW-1133">Transmembrane helix</keyword>
<dbReference type="RefSeq" id="WP_131179519.1">
    <property type="nucleotide sequence ID" value="NZ_QJUI01000006.1"/>
</dbReference>
<accession>A0A4Q9QMV2</accession>
<reference evidence="2 3" key="1">
    <citation type="submission" date="2018-06" db="EMBL/GenBank/DDBJ databases">
        <title>Three novel Pseudomonas species isolated from symptomatic oak.</title>
        <authorList>
            <person name="Bueno-Gonzalez V."/>
            <person name="Brady C."/>
        </authorList>
    </citation>
    <scope>NUCLEOTIDE SEQUENCE [LARGE SCALE GENOMIC DNA]</scope>
    <source>
        <strain evidence="2 3">P9A</strain>
    </source>
</reference>
<keyword evidence="1" id="KW-0812">Transmembrane</keyword>
<evidence type="ECO:0000313" key="2">
    <source>
        <dbReference type="EMBL" id="TBU81063.1"/>
    </source>
</evidence>
<dbReference type="EMBL" id="QJUI01000006">
    <property type="protein sequence ID" value="TBU81063.1"/>
    <property type="molecule type" value="Genomic_DNA"/>
</dbReference>
<feature type="transmembrane region" description="Helical" evidence="1">
    <location>
        <begin position="185"/>
        <end position="203"/>
    </location>
</feature>
<dbReference type="Proteomes" id="UP000292302">
    <property type="component" value="Unassembled WGS sequence"/>
</dbReference>